<evidence type="ECO:0000313" key="3">
    <source>
        <dbReference type="EMBL" id="SHG52561.1"/>
    </source>
</evidence>
<evidence type="ECO:0000256" key="1">
    <source>
        <dbReference type="ARBA" id="ARBA00022801"/>
    </source>
</evidence>
<protein>
    <submittedName>
        <fullName evidence="3">Predicted NTP pyrophosphohydrolase, NUDIX family</fullName>
    </submittedName>
</protein>
<dbReference type="InterPro" id="IPR020084">
    <property type="entry name" value="NUDIX_hydrolase_CS"/>
</dbReference>
<dbReference type="Proteomes" id="UP000184212">
    <property type="component" value="Unassembled WGS sequence"/>
</dbReference>
<dbReference type="Gene3D" id="3.90.79.10">
    <property type="entry name" value="Nucleoside Triphosphate Pyrophosphohydrolase"/>
    <property type="match status" value="1"/>
</dbReference>
<dbReference type="STRING" id="947013.SAMN04488109_0665"/>
<reference evidence="3 4" key="1">
    <citation type="submission" date="2016-11" db="EMBL/GenBank/DDBJ databases">
        <authorList>
            <person name="Jaros S."/>
            <person name="Januszkiewicz K."/>
            <person name="Wedrychowicz H."/>
        </authorList>
    </citation>
    <scope>NUCLEOTIDE SEQUENCE [LARGE SCALE GENOMIC DNA]</scope>
    <source>
        <strain evidence="3 4">DSM 24574</strain>
    </source>
</reference>
<dbReference type="GO" id="GO:0006754">
    <property type="term" value="P:ATP biosynthetic process"/>
    <property type="evidence" value="ECO:0007669"/>
    <property type="project" value="TreeGrafter"/>
</dbReference>
<dbReference type="InterPro" id="IPR051325">
    <property type="entry name" value="Nudix_hydrolase_domain"/>
</dbReference>
<dbReference type="GO" id="GO:0004081">
    <property type="term" value="F:bis(5'-nucleosyl)-tetraphosphatase (asymmetrical) activity"/>
    <property type="evidence" value="ECO:0007669"/>
    <property type="project" value="TreeGrafter"/>
</dbReference>
<dbReference type="PROSITE" id="PS51462">
    <property type="entry name" value="NUDIX"/>
    <property type="match status" value="1"/>
</dbReference>
<dbReference type="EMBL" id="FQWQ01000001">
    <property type="protein sequence ID" value="SHG52561.1"/>
    <property type="molecule type" value="Genomic_DNA"/>
</dbReference>
<dbReference type="SUPFAM" id="SSF55811">
    <property type="entry name" value="Nudix"/>
    <property type="match status" value="1"/>
</dbReference>
<feature type="domain" description="Nudix hydrolase" evidence="2">
    <location>
        <begin position="1"/>
        <end position="150"/>
    </location>
</feature>
<name>A0A1M5KII5_9BACT</name>
<dbReference type="PROSITE" id="PS00893">
    <property type="entry name" value="NUDIX_BOX"/>
    <property type="match status" value="1"/>
</dbReference>
<dbReference type="Pfam" id="PF00293">
    <property type="entry name" value="NUDIX"/>
    <property type="match status" value="1"/>
</dbReference>
<keyword evidence="4" id="KW-1185">Reference proteome</keyword>
<gene>
    <name evidence="3" type="ORF">SAMN04488109_0665</name>
</gene>
<dbReference type="AlphaFoldDB" id="A0A1M5KII5"/>
<dbReference type="InterPro" id="IPR000086">
    <property type="entry name" value="NUDIX_hydrolase_dom"/>
</dbReference>
<evidence type="ECO:0000259" key="2">
    <source>
        <dbReference type="PROSITE" id="PS51462"/>
    </source>
</evidence>
<organism evidence="3 4">
    <name type="scientific">Chryseolinea serpens</name>
    <dbReference type="NCBI Taxonomy" id="947013"/>
    <lineage>
        <taxon>Bacteria</taxon>
        <taxon>Pseudomonadati</taxon>
        <taxon>Bacteroidota</taxon>
        <taxon>Cytophagia</taxon>
        <taxon>Cytophagales</taxon>
        <taxon>Fulvivirgaceae</taxon>
        <taxon>Chryseolinea</taxon>
    </lineage>
</organism>
<proteinExistence type="predicted"/>
<dbReference type="CDD" id="cd04662">
    <property type="entry name" value="NUDIX_Hydrolase"/>
    <property type="match status" value="1"/>
</dbReference>
<evidence type="ECO:0000313" key="4">
    <source>
        <dbReference type="Proteomes" id="UP000184212"/>
    </source>
</evidence>
<dbReference type="RefSeq" id="WP_073131049.1">
    <property type="nucleotide sequence ID" value="NZ_FQWQ01000001.1"/>
</dbReference>
<dbReference type="PANTHER" id="PTHR21340">
    <property type="entry name" value="DIADENOSINE 5,5-P1,P4-TETRAPHOSPHATE PYROPHOSPHOHYDROLASE MUTT"/>
    <property type="match status" value="1"/>
</dbReference>
<keyword evidence="1 3" id="KW-0378">Hydrolase</keyword>
<dbReference type="InterPro" id="IPR015797">
    <property type="entry name" value="NUDIX_hydrolase-like_dom_sf"/>
</dbReference>
<dbReference type="OrthoDB" id="954553at2"/>
<accession>A0A1M5KII5</accession>
<dbReference type="PANTHER" id="PTHR21340:SF0">
    <property type="entry name" value="BIS(5'-NUCLEOSYL)-TETRAPHOSPHATASE [ASYMMETRICAL]"/>
    <property type="match status" value="1"/>
</dbReference>
<dbReference type="GO" id="GO:0006167">
    <property type="term" value="P:AMP biosynthetic process"/>
    <property type="evidence" value="ECO:0007669"/>
    <property type="project" value="TreeGrafter"/>
</dbReference>
<sequence length="158" mass="17650">MSQVTAGMLMCRNASSALEFFLVHPGGPFFARKDEGAWSIPKGMPDDAEDLLLAAQREFVEETGITPTPPFYSLKSTKLKSGKTMHVWLFTGAWDPANGIVSNTFSLEWPPRSGKYKDVPEVDRAEWMSYDKAKEMINPHQAIFLDRACEILPPVEPS</sequence>